<feature type="compositionally biased region" description="Basic and acidic residues" evidence="1">
    <location>
        <begin position="64"/>
        <end position="74"/>
    </location>
</feature>
<feature type="region of interest" description="Disordered" evidence="1">
    <location>
        <begin position="32"/>
        <end position="95"/>
    </location>
</feature>
<keyword evidence="3" id="KW-1185">Reference proteome</keyword>
<dbReference type="EMBL" id="PGOL01001263">
    <property type="protein sequence ID" value="PKI59591.1"/>
    <property type="molecule type" value="Genomic_DNA"/>
</dbReference>
<organism evidence="2 3">
    <name type="scientific">Punica granatum</name>
    <name type="common">Pomegranate</name>
    <dbReference type="NCBI Taxonomy" id="22663"/>
    <lineage>
        <taxon>Eukaryota</taxon>
        <taxon>Viridiplantae</taxon>
        <taxon>Streptophyta</taxon>
        <taxon>Embryophyta</taxon>
        <taxon>Tracheophyta</taxon>
        <taxon>Spermatophyta</taxon>
        <taxon>Magnoliopsida</taxon>
        <taxon>eudicotyledons</taxon>
        <taxon>Gunneridae</taxon>
        <taxon>Pentapetalae</taxon>
        <taxon>rosids</taxon>
        <taxon>malvids</taxon>
        <taxon>Myrtales</taxon>
        <taxon>Lythraceae</taxon>
        <taxon>Punica</taxon>
    </lineage>
</organism>
<evidence type="ECO:0000256" key="1">
    <source>
        <dbReference type="SAM" id="MobiDB-lite"/>
    </source>
</evidence>
<comment type="caution">
    <text evidence="2">The sequence shown here is derived from an EMBL/GenBank/DDBJ whole genome shotgun (WGS) entry which is preliminary data.</text>
</comment>
<protein>
    <submittedName>
        <fullName evidence="2">Uncharacterized protein</fullName>
    </submittedName>
</protein>
<evidence type="ECO:0000313" key="2">
    <source>
        <dbReference type="EMBL" id="PKI59591.1"/>
    </source>
</evidence>
<dbReference type="AlphaFoldDB" id="A0A2I0JTJ3"/>
<gene>
    <name evidence="2" type="ORF">CRG98_020000</name>
</gene>
<sequence length="119" mass="12881">MPSTSTHINSNLRTEMRGAAGLRIHLLLDEVSGVPKGRQRPHLGGGGLRRASTNPDFFPSLSFQKERERKRERGGGGPMEATTAHVRSPTTSKHTGDLAAEVVASTRAPPSLCSLFFKF</sequence>
<name>A0A2I0JTJ3_PUNGR</name>
<dbReference type="Proteomes" id="UP000233551">
    <property type="component" value="Unassembled WGS sequence"/>
</dbReference>
<evidence type="ECO:0000313" key="3">
    <source>
        <dbReference type="Proteomes" id="UP000233551"/>
    </source>
</evidence>
<accession>A0A2I0JTJ3</accession>
<reference evidence="2 3" key="1">
    <citation type="submission" date="2017-11" db="EMBL/GenBank/DDBJ databases">
        <title>De-novo sequencing of pomegranate (Punica granatum L.) genome.</title>
        <authorList>
            <person name="Akparov Z."/>
            <person name="Amiraslanov A."/>
            <person name="Hajiyeva S."/>
            <person name="Abbasov M."/>
            <person name="Kaur K."/>
            <person name="Hamwieh A."/>
            <person name="Solovyev V."/>
            <person name="Salamov A."/>
            <person name="Braich B."/>
            <person name="Kosarev P."/>
            <person name="Mahmoud A."/>
            <person name="Hajiyev E."/>
            <person name="Babayeva S."/>
            <person name="Izzatullayeva V."/>
            <person name="Mammadov A."/>
            <person name="Mammadov A."/>
            <person name="Sharifova S."/>
            <person name="Ojaghi J."/>
            <person name="Eynullazada K."/>
            <person name="Bayramov B."/>
            <person name="Abdulazimova A."/>
            <person name="Shahmuradov I."/>
        </authorList>
    </citation>
    <scope>NUCLEOTIDE SEQUENCE [LARGE SCALE GENOMIC DNA]</scope>
    <source>
        <strain evidence="3">cv. AG2017</strain>
        <tissue evidence="2">Leaf</tissue>
    </source>
</reference>
<proteinExistence type="predicted"/>